<dbReference type="Pfam" id="PF03995">
    <property type="entry name" value="Inhibitor_I36"/>
    <property type="match status" value="1"/>
</dbReference>
<dbReference type="Proteomes" id="UP001596220">
    <property type="component" value="Unassembled WGS sequence"/>
</dbReference>
<organism evidence="2 3">
    <name type="scientific">Saccharothrix lopnurensis</name>
    <dbReference type="NCBI Taxonomy" id="1670621"/>
    <lineage>
        <taxon>Bacteria</taxon>
        <taxon>Bacillati</taxon>
        <taxon>Actinomycetota</taxon>
        <taxon>Actinomycetes</taxon>
        <taxon>Pseudonocardiales</taxon>
        <taxon>Pseudonocardiaceae</taxon>
        <taxon>Saccharothrix</taxon>
    </lineage>
</organism>
<reference evidence="3" key="1">
    <citation type="journal article" date="2019" name="Int. J. Syst. Evol. Microbiol.">
        <title>The Global Catalogue of Microorganisms (GCM) 10K type strain sequencing project: providing services to taxonomists for standard genome sequencing and annotation.</title>
        <authorList>
            <consortium name="The Broad Institute Genomics Platform"/>
            <consortium name="The Broad Institute Genome Sequencing Center for Infectious Disease"/>
            <person name="Wu L."/>
            <person name="Ma J."/>
        </authorList>
    </citation>
    <scope>NUCLEOTIDE SEQUENCE [LARGE SCALE GENOMIC DNA]</scope>
    <source>
        <strain evidence="3">CGMCC 4.7246</strain>
    </source>
</reference>
<evidence type="ECO:0000256" key="1">
    <source>
        <dbReference type="SAM" id="SignalP"/>
    </source>
</evidence>
<evidence type="ECO:0000313" key="3">
    <source>
        <dbReference type="Proteomes" id="UP001596220"/>
    </source>
</evidence>
<sequence length="161" mass="16603">MNAQKSIARPGVLGALLALLFTLPATAQATASDYPPGSAGAASVEISASTPRNGVCEVGEFCLYYGLNMSGSVSDFNGSVPDYGSSPATCYTFRGPGAGQGQCVKNNAMSARNKTTANRVTVYFNSNYGGISDTYLPGEAGNLIPAMQNENASHRFVNIGS</sequence>
<gene>
    <name evidence="2" type="ORF">ACFP3R_21065</name>
</gene>
<name>A0ABW1P960_9PSEU</name>
<dbReference type="EMBL" id="JBHSQO010000021">
    <property type="protein sequence ID" value="MFC6091766.1"/>
    <property type="molecule type" value="Genomic_DNA"/>
</dbReference>
<feature type="chain" id="PRO_5045889403" evidence="1">
    <location>
        <begin position="28"/>
        <end position="161"/>
    </location>
</feature>
<feature type="signal peptide" evidence="1">
    <location>
        <begin position="1"/>
        <end position="27"/>
    </location>
</feature>
<accession>A0ABW1P960</accession>
<keyword evidence="1" id="KW-0732">Signal</keyword>
<comment type="caution">
    <text evidence="2">The sequence shown here is derived from an EMBL/GenBank/DDBJ whole genome shotgun (WGS) entry which is preliminary data.</text>
</comment>
<dbReference type="RefSeq" id="WP_380638068.1">
    <property type="nucleotide sequence ID" value="NZ_JBHSQO010000021.1"/>
</dbReference>
<keyword evidence="3" id="KW-1185">Reference proteome</keyword>
<proteinExistence type="predicted"/>
<evidence type="ECO:0000313" key="2">
    <source>
        <dbReference type="EMBL" id="MFC6091766.1"/>
    </source>
</evidence>
<protein>
    <submittedName>
        <fullName evidence="2">Peptidase inhibitor family I36 protein</fullName>
    </submittedName>
</protein>